<accession>A0A014NPA3</accession>
<dbReference type="AlphaFoldDB" id="A0A014NPA3"/>
<protein>
    <recommendedName>
        <fullName evidence="3">YhcH/YjgK/YiaL family protein</fullName>
    </recommendedName>
</protein>
<dbReference type="SUPFAM" id="SSF51197">
    <property type="entry name" value="Clavaminate synthase-like"/>
    <property type="match status" value="1"/>
</dbReference>
<dbReference type="InterPro" id="IPR004375">
    <property type="entry name" value="NanQ/TabA/YiaL"/>
</dbReference>
<dbReference type="RefSeq" id="WP_034937186.1">
    <property type="nucleotide sequence ID" value="NZ_JFHN01000045.1"/>
</dbReference>
<keyword evidence="2" id="KW-1185">Reference proteome</keyword>
<dbReference type="Gene3D" id="2.60.120.370">
    <property type="entry name" value="YhcH/YjgK/YiaL"/>
    <property type="match status" value="1"/>
</dbReference>
<organism evidence="1 2">
    <name type="scientific">Erwinia mallotivora</name>
    <dbReference type="NCBI Taxonomy" id="69222"/>
    <lineage>
        <taxon>Bacteria</taxon>
        <taxon>Pseudomonadati</taxon>
        <taxon>Pseudomonadota</taxon>
        <taxon>Gammaproteobacteria</taxon>
        <taxon>Enterobacterales</taxon>
        <taxon>Erwiniaceae</taxon>
        <taxon>Erwinia</taxon>
    </lineage>
</organism>
<dbReference type="OrthoDB" id="6196468at2"/>
<proteinExistence type="predicted"/>
<dbReference type="Proteomes" id="UP000019918">
    <property type="component" value="Unassembled WGS sequence"/>
</dbReference>
<evidence type="ECO:0008006" key="3">
    <source>
        <dbReference type="Google" id="ProtNLM"/>
    </source>
</evidence>
<dbReference type="EMBL" id="JFHN01000045">
    <property type="protein sequence ID" value="EXU75655.1"/>
    <property type="molecule type" value="Genomic_DNA"/>
</dbReference>
<comment type="caution">
    <text evidence="1">The sequence shown here is derived from an EMBL/GenBank/DDBJ whole genome shotgun (WGS) entry which is preliminary data.</text>
</comment>
<dbReference type="InterPro" id="IPR037012">
    <property type="entry name" value="NanQ/TabA/YiaL_sf"/>
</dbReference>
<dbReference type="PATRIC" id="fig|69222.5.peg.2282"/>
<dbReference type="GO" id="GO:0005829">
    <property type="term" value="C:cytosol"/>
    <property type="evidence" value="ECO:0007669"/>
    <property type="project" value="TreeGrafter"/>
</dbReference>
<dbReference type="GO" id="GO:0044010">
    <property type="term" value="P:single-species biofilm formation"/>
    <property type="evidence" value="ECO:0007669"/>
    <property type="project" value="TreeGrafter"/>
</dbReference>
<dbReference type="PANTHER" id="PTHR34986:SF4">
    <property type="entry name" value="EVOLVED BETA-GALACTOSIDASE SUBUNIT BETA-RELATED"/>
    <property type="match status" value="1"/>
</dbReference>
<reference evidence="1 2" key="1">
    <citation type="submission" date="2014-02" db="EMBL/GenBank/DDBJ databases">
        <title>Draft genome of Erwinia mallotivora strain BT-MARDI, a papaya dieback pathogen.</title>
        <authorList>
            <person name="Redzuan R."/>
            <person name="Abu Bakar N."/>
            <person name="Badrun R."/>
            <person name="Mohd Raih M.F."/>
            <person name="Rozano L."/>
            <person name="Mat Amin N."/>
        </authorList>
    </citation>
    <scope>NUCLEOTIDE SEQUENCE [LARGE SCALE GENOMIC DNA]</scope>
    <source>
        <strain evidence="1 2">BT-MARDI</strain>
    </source>
</reference>
<dbReference type="STRING" id="69222.BG55_10970"/>
<dbReference type="NCBIfam" id="TIGR00022">
    <property type="entry name" value="YhcH/YjgK/YiaL family protein"/>
    <property type="match status" value="1"/>
</dbReference>
<evidence type="ECO:0000313" key="1">
    <source>
        <dbReference type="EMBL" id="EXU75655.1"/>
    </source>
</evidence>
<dbReference type="PANTHER" id="PTHR34986">
    <property type="entry name" value="EVOLVED BETA-GALACTOSIDASE SUBUNIT BETA"/>
    <property type="match status" value="1"/>
</dbReference>
<gene>
    <name evidence="1" type="ORF">BG55_10970</name>
</gene>
<dbReference type="Pfam" id="PF04074">
    <property type="entry name" value="DUF386"/>
    <property type="match status" value="1"/>
</dbReference>
<name>A0A014NPA3_9GAMM</name>
<sequence length="158" mass="17427">MITGNLKRLPLATLPPFLHALLARPEHSLAALQAQDDGRFQPEGEGWFYTISMAQTAAAATRHTEFHRQYLDIQIVLDGSETINFSCADARQQQAEEKKPDLFIVAQPQLPHSLRLTVGDFVTFYPGEAHQALCASGQPAPVRKAVFKIPLPLLEAAL</sequence>
<evidence type="ECO:0000313" key="2">
    <source>
        <dbReference type="Proteomes" id="UP000019918"/>
    </source>
</evidence>